<protein>
    <submittedName>
        <fullName evidence="1">Uncharacterized protein</fullName>
    </submittedName>
</protein>
<gene>
    <name evidence="1" type="ORF">FDV58_29510</name>
</gene>
<reference evidence="1 2" key="1">
    <citation type="submission" date="2019-05" db="EMBL/GenBank/DDBJ databases">
        <title>Draft Genome of Bradyrhizobium elkanii strain SEMIA 938, Used in Commercial Inoculants for Lupinus spp. in Brazil.</title>
        <authorList>
            <person name="Hungria M."/>
            <person name="Delamuta J.R.M."/>
            <person name="Ribeiro R.A."/>
            <person name="Nogueira M.A."/>
        </authorList>
    </citation>
    <scope>NUCLEOTIDE SEQUENCE [LARGE SCALE GENOMIC DNA]</scope>
    <source>
        <strain evidence="1 2">Semia 938</strain>
    </source>
</reference>
<comment type="caution">
    <text evidence="1">The sequence shown here is derived from an EMBL/GenBank/DDBJ whole genome shotgun (WGS) entry which is preliminary data.</text>
</comment>
<dbReference type="AlphaFoldDB" id="A0A4U6RSB7"/>
<organism evidence="1 2">
    <name type="scientific">Bradyrhizobium elkanii</name>
    <dbReference type="NCBI Taxonomy" id="29448"/>
    <lineage>
        <taxon>Bacteria</taxon>
        <taxon>Pseudomonadati</taxon>
        <taxon>Pseudomonadota</taxon>
        <taxon>Alphaproteobacteria</taxon>
        <taxon>Hyphomicrobiales</taxon>
        <taxon>Nitrobacteraceae</taxon>
        <taxon>Bradyrhizobium</taxon>
    </lineage>
</organism>
<name>A0A4U6RSB7_BRAEL</name>
<proteinExistence type="predicted"/>
<dbReference type="Proteomes" id="UP000305095">
    <property type="component" value="Unassembled WGS sequence"/>
</dbReference>
<dbReference type="RefSeq" id="WP_210241903.1">
    <property type="nucleotide sequence ID" value="NZ_SZZP01000021.1"/>
</dbReference>
<evidence type="ECO:0000313" key="2">
    <source>
        <dbReference type="Proteomes" id="UP000305095"/>
    </source>
</evidence>
<sequence>MIEHADGYRVGLLCTSLAGFGLPDKPERQVEIVVQHRIAGVGCESLLILRLCLIMSLATADKSFAVQWAIQHLDTTCF</sequence>
<accession>A0A4U6RSB7</accession>
<dbReference type="EMBL" id="SZZP01000021">
    <property type="protein sequence ID" value="TKV77739.1"/>
    <property type="molecule type" value="Genomic_DNA"/>
</dbReference>
<evidence type="ECO:0000313" key="1">
    <source>
        <dbReference type="EMBL" id="TKV77739.1"/>
    </source>
</evidence>